<evidence type="ECO:0000256" key="5">
    <source>
        <dbReference type="ARBA" id="ARBA00023242"/>
    </source>
</evidence>
<proteinExistence type="inferred from homology"/>
<evidence type="ECO:0000256" key="4">
    <source>
        <dbReference type="ARBA" id="ARBA00023163"/>
    </source>
</evidence>
<feature type="region of interest" description="Disordered" evidence="6">
    <location>
        <begin position="105"/>
        <end position="160"/>
    </location>
</feature>
<feature type="non-terminal residue" evidence="8">
    <location>
        <position position="1"/>
    </location>
</feature>
<comment type="similarity">
    <text evidence="2">Belongs to the bHLH protein family.</text>
</comment>
<evidence type="ECO:0000313" key="9">
    <source>
        <dbReference type="Proteomes" id="UP000823388"/>
    </source>
</evidence>
<dbReference type="Proteomes" id="UP000823388">
    <property type="component" value="Chromosome 7N"/>
</dbReference>
<dbReference type="PANTHER" id="PTHR16223:SF139">
    <property type="entry name" value="BHLH DOMAIN-CONTAINING PROTEIN"/>
    <property type="match status" value="1"/>
</dbReference>
<evidence type="ECO:0000256" key="6">
    <source>
        <dbReference type="SAM" id="MobiDB-lite"/>
    </source>
</evidence>
<reference evidence="8" key="1">
    <citation type="submission" date="2020-05" db="EMBL/GenBank/DDBJ databases">
        <title>WGS assembly of Panicum virgatum.</title>
        <authorList>
            <person name="Lovell J.T."/>
            <person name="Jenkins J."/>
            <person name="Shu S."/>
            <person name="Juenger T.E."/>
            <person name="Schmutz J."/>
        </authorList>
    </citation>
    <scope>NUCLEOTIDE SEQUENCE</scope>
    <source>
        <strain evidence="8">AP13</strain>
    </source>
</reference>
<name>A0A8T0Q2F1_PANVG</name>
<keyword evidence="9" id="KW-1185">Reference proteome</keyword>
<evidence type="ECO:0000256" key="3">
    <source>
        <dbReference type="ARBA" id="ARBA00023015"/>
    </source>
</evidence>
<dbReference type="PANTHER" id="PTHR16223">
    <property type="entry name" value="TRANSCRIPTION FACTOR BHLH83-RELATED"/>
    <property type="match status" value="1"/>
</dbReference>
<evidence type="ECO:0000256" key="1">
    <source>
        <dbReference type="ARBA" id="ARBA00004123"/>
    </source>
</evidence>
<feature type="domain" description="BHLH" evidence="7">
    <location>
        <begin position="146"/>
        <end position="195"/>
    </location>
</feature>
<organism evidence="8 9">
    <name type="scientific">Panicum virgatum</name>
    <name type="common">Blackwell switchgrass</name>
    <dbReference type="NCBI Taxonomy" id="38727"/>
    <lineage>
        <taxon>Eukaryota</taxon>
        <taxon>Viridiplantae</taxon>
        <taxon>Streptophyta</taxon>
        <taxon>Embryophyta</taxon>
        <taxon>Tracheophyta</taxon>
        <taxon>Spermatophyta</taxon>
        <taxon>Magnoliopsida</taxon>
        <taxon>Liliopsida</taxon>
        <taxon>Poales</taxon>
        <taxon>Poaceae</taxon>
        <taxon>PACMAD clade</taxon>
        <taxon>Panicoideae</taxon>
        <taxon>Panicodae</taxon>
        <taxon>Paniceae</taxon>
        <taxon>Panicinae</taxon>
        <taxon>Panicum</taxon>
        <taxon>Panicum sect. Hiantes</taxon>
    </lineage>
</organism>
<dbReference type="SUPFAM" id="SSF47459">
    <property type="entry name" value="HLH, helix-loop-helix DNA-binding domain"/>
    <property type="match status" value="1"/>
</dbReference>
<keyword evidence="4" id="KW-0804">Transcription</keyword>
<evidence type="ECO:0000256" key="2">
    <source>
        <dbReference type="ARBA" id="ARBA00005510"/>
    </source>
</evidence>
<dbReference type="InterPro" id="IPR036638">
    <property type="entry name" value="HLH_DNA-bd_sf"/>
</dbReference>
<accession>A0A8T0Q2F1</accession>
<feature type="compositionally biased region" description="Low complexity" evidence="6">
    <location>
        <begin position="114"/>
        <end position="124"/>
    </location>
</feature>
<keyword evidence="5" id="KW-0539">Nucleus</keyword>
<protein>
    <recommendedName>
        <fullName evidence="7">BHLH domain-containing protein</fullName>
    </recommendedName>
</protein>
<dbReference type="EMBL" id="CM029050">
    <property type="protein sequence ID" value="KAG2568040.1"/>
    <property type="molecule type" value="Genomic_DNA"/>
</dbReference>
<dbReference type="InterPro" id="IPR011598">
    <property type="entry name" value="bHLH_dom"/>
</dbReference>
<dbReference type="CDD" id="cd11393">
    <property type="entry name" value="bHLH_AtbHLH_like"/>
    <property type="match status" value="1"/>
</dbReference>
<comment type="caution">
    <text evidence="8">The sequence shown here is derived from an EMBL/GenBank/DDBJ whole genome shotgun (WGS) entry which is preliminary data.</text>
</comment>
<evidence type="ECO:0000259" key="7">
    <source>
        <dbReference type="PROSITE" id="PS50888"/>
    </source>
</evidence>
<dbReference type="PROSITE" id="PS50888">
    <property type="entry name" value="BHLH"/>
    <property type="match status" value="1"/>
</dbReference>
<sequence length="318" mass="33930">PLGATAAAGKTAGGAAAYGLGSVDRVAHGSSVRFAPCYNHEVWSSHGFIISSSDCSGLSLHRHGNGIREANGVFFFLRGELAGAGSFGDYRPAAEFMSTNSNRHELDIRPQGMGSSSSGSGAASVATRRRTEERVGGNAKKSKQEASRKASPPKAQAPKVKLGEKITALQQIVSPFGKTDTSSVLFETIKYIKFLHEQLRLFSEPYMTKSAHKGRVPFGGEEKDEKRVTGHERGLRGRGLCLVPVSLHPAGLLDAGVPELLVPVDELREATGCISNRMHKDLRCACTVVLVGQAVAIVDKSIPHQATFSQEKRPSNLV</sequence>
<evidence type="ECO:0000313" key="8">
    <source>
        <dbReference type="EMBL" id="KAG2568040.1"/>
    </source>
</evidence>
<dbReference type="GO" id="GO:0000981">
    <property type="term" value="F:DNA-binding transcription factor activity, RNA polymerase II-specific"/>
    <property type="evidence" value="ECO:0007669"/>
    <property type="project" value="TreeGrafter"/>
</dbReference>
<dbReference type="InterPro" id="IPR045843">
    <property type="entry name" value="IND-like"/>
</dbReference>
<dbReference type="GO" id="GO:0046983">
    <property type="term" value="F:protein dimerization activity"/>
    <property type="evidence" value="ECO:0007669"/>
    <property type="project" value="InterPro"/>
</dbReference>
<comment type="subcellular location">
    <subcellularLocation>
        <location evidence="1">Nucleus</location>
    </subcellularLocation>
</comment>
<dbReference type="InterPro" id="IPR045239">
    <property type="entry name" value="bHLH95_bHLH"/>
</dbReference>
<gene>
    <name evidence="8" type="ORF">PVAP13_7NG286672</name>
</gene>
<dbReference type="GO" id="GO:0000978">
    <property type="term" value="F:RNA polymerase II cis-regulatory region sequence-specific DNA binding"/>
    <property type="evidence" value="ECO:0007669"/>
    <property type="project" value="TreeGrafter"/>
</dbReference>
<dbReference type="AlphaFoldDB" id="A0A8T0Q2F1"/>
<dbReference type="GO" id="GO:0005634">
    <property type="term" value="C:nucleus"/>
    <property type="evidence" value="ECO:0007669"/>
    <property type="project" value="UniProtKB-SubCell"/>
</dbReference>
<keyword evidence="3" id="KW-0805">Transcription regulation</keyword>